<dbReference type="Pfam" id="PF23162">
    <property type="entry name" value="AEP_C962R"/>
    <property type="match status" value="1"/>
</dbReference>
<evidence type="ECO:0000256" key="1">
    <source>
        <dbReference type="ARBA" id="ARBA00022741"/>
    </source>
</evidence>
<dbReference type="OrthoDB" id="987at10239"/>
<evidence type="ECO:0000313" key="5">
    <source>
        <dbReference type="EMBL" id="CCA61450.1"/>
    </source>
</evidence>
<dbReference type="InterPro" id="IPR014819">
    <property type="entry name" value="PriCT_2"/>
</dbReference>
<keyword evidence="3" id="KW-0067">ATP-binding</keyword>
<evidence type="ECO:0000256" key="3">
    <source>
        <dbReference type="ARBA" id="ARBA00022840"/>
    </source>
</evidence>
<keyword evidence="2" id="KW-0378">Hydrolase</keyword>
<dbReference type="KEGG" id="vg:26683638"/>
<dbReference type="PANTHER" id="PTHR35372:SF2">
    <property type="entry name" value="SF3 HELICASE DOMAIN-CONTAINING PROTEIN"/>
    <property type="match status" value="1"/>
</dbReference>
<sequence>MELAKQVFGNGEIYSVVDVYNKRKYHVSSYLKFLRELPGVNHLAEMPMYPSPVIVDFDCKTSGTEAKELFSEQVVEEVFADHAFVISKEVRDAPDRIVALVMKKAPRVVDGATVKHGFHLHFPFIVFEKTELKHLHEMVKSRSRHAANLDDVYNKPWLLYGSSKSPSDLPYLVSHALVYESKTGRVSRENDWESVFAGVKLDKETVPRSSVKNMIRTLLSIRVGKIVDMQKQYSFENMPEAKANNAHLMNEPAAVHVNISDEKIGNLVMCLKSERAEDYGNWLKVGMILASLARSRKDAAYFRNLFHIFSRQSPKYNDVECEAKFDSLIKSSHDGGLGIGTLVFMAKEDNAIKDLSDILFNYCLEFIPLHDYDIAKMVIESVTARYITHKDFGCYAFEGTIWKEVTGWDNIFKNHVNEWAFSYIRTVKQKITSSDDPEDPHTKSRMAILTRLEKKVKNYSSMNNIVKSMFDQYFDHKMYLLFEQNTRFIAFNNCVFDIEEWKLVPANPDHYLSIKIHHDLVEWESSPQAAKQFVEDFFYKIFPDDELREYCLDNFARIITGKNVYKQFQFWTGTGNNGKSVCINLMEAVFGKMSMKTPKSIVMGGQVKQGGAAPETYRLKDARLGIIDEVTNNDYLDPGQIKGLSGNDTFYSRDLFQKCKDIKEITPMFFPILITNETPIIKRPDDATWDRIRLIRFESKFKSDVVSFIKNNPGVDHSKVFKADPQVGDKLKKNAKYFLAFFMSRLLKADTIDEFNSGEVVPDKVNEGLHNFKSGQNIMRRFLEENFIVDPVSQEVYSLNKIMKEYNATRPKVVLSLEETLSALDSYSAAHPGMVVVGNTVKGLSRIIC</sequence>
<dbReference type="InterPro" id="IPR056443">
    <property type="entry name" value="AEP_C962R"/>
</dbReference>
<evidence type="ECO:0000256" key="2">
    <source>
        <dbReference type="ARBA" id="ARBA00022801"/>
    </source>
</evidence>
<name>F2NZ22_9VIRU</name>
<protein>
    <submittedName>
        <fullName evidence="5">Complete DpAV4 genome</fullName>
    </submittedName>
</protein>
<dbReference type="GeneID" id="26683638"/>
<dbReference type="Pfam" id="PF08706">
    <property type="entry name" value="D5_N"/>
    <property type="match status" value="1"/>
</dbReference>
<evidence type="ECO:0000259" key="4">
    <source>
        <dbReference type="PROSITE" id="PS51206"/>
    </source>
</evidence>
<dbReference type="EMBL" id="CU469068">
    <property type="protein sequence ID" value="CCA61450.1"/>
    <property type="molecule type" value="Genomic_DNA"/>
</dbReference>
<dbReference type="InterPro" id="IPR051620">
    <property type="entry name" value="ORF904-like_C"/>
</dbReference>
<keyword evidence="1" id="KW-0547">Nucleotide-binding</keyword>
<dbReference type="InterPro" id="IPR027417">
    <property type="entry name" value="P-loop_NTPase"/>
</dbReference>
<accession>F2NZ22</accession>
<dbReference type="Proteomes" id="UP000203898">
    <property type="component" value="Segment"/>
</dbReference>
<evidence type="ECO:0000313" key="6">
    <source>
        <dbReference type="Proteomes" id="UP000203898"/>
    </source>
</evidence>
<dbReference type="PANTHER" id="PTHR35372">
    <property type="entry name" value="ATP BINDING PROTEIN-RELATED"/>
    <property type="match status" value="1"/>
</dbReference>
<dbReference type="PROSITE" id="PS51206">
    <property type="entry name" value="SF3_HELICASE_1"/>
    <property type="match status" value="1"/>
</dbReference>
<dbReference type="GO" id="GO:0016817">
    <property type="term" value="F:hydrolase activity, acting on acid anhydrides"/>
    <property type="evidence" value="ECO:0007669"/>
    <property type="project" value="InterPro"/>
</dbReference>
<dbReference type="GO" id="GO:0005524">
    <property type="term" value="F:ATP binding"/>
    <property type="evidence" value="ECO:0007669"/>
    <property type="project" value="UniProtKB-KW"/>
</dbReference>
<dbReference type="InterPro" id="IPR014818">
    <property type="entry name" value="Phage/plasmid_primase_P4_C"/>
</dbReference>
<organism evidence="5 6">
    <name type="scientific">Diadromus pulchellus ascovirus 4a</name>
    <dbReference type="NCBI Taxonomy" id="158683"/>
    <lineage>
        <taxon>Viruses</taxon>
        <taxon>Varidnaviria</taxon>
        <taxon>Bamfordvirae</taxon>
        <taxon>Nucleocytoviricota</taxon>
        <taxon>Megaviricetes</taxon>
        <taxon>Pimascovirales</taxon>
        <taxon>Pimascovirales incertae sedis</taxon>
        <taxon>Ascoviridae</taxon>
        <taxon>Toursvirus</taxon>
        <taxon>Toursvirus dptv1a</taxon>
    </lineage>
</organism>
<dbReference type="InterPro" id="IPR014015">
    <property type="entry name" value="Helicase_SF3_DNA-vir"/>
</dbReference>
<dbReference type="Pfam" id="PF08707">
    <property type="entry name" value="PriCT_2"/>
    <property type="match status" value="1"/>
</dbReference>
<keyword evidence="6" id="KW-1185">Reference proteome</keyword>
<dbReference type="Gene3D" id="3.40.50.300">
    <property type="entry name" value="P-loop containing nucleotide triphosphate hydrolases"/>
    <property type="match status" value="1"/>
</dbReference>
<dbReference type="SUPFAM" id="SSF52540">
    <property type="entry name" value="P-loop containing nucleoside triphosphate hydrolases"/>
    <property type="match status" value="1"/>
</dbReference>
<dbReference type="RefSeq" id="YP_009640081.1">
    <property type="nucleotide sequence ID" value="NC_011335.1"/>
</dbReference>
<proteinExistence type="predicted"/>
<reference evidence="5 6" key="1">
    <citation type="journal article" date="2009" name="PLoS ONE">
        <title>Symbiotic virus at the evolutionary intersection of three types of large DNA viruses; iridoviruses, ascoviruses, and ichnoviruses.</title>
        <authorList>
            <person name="Bigot Y."/>
            <person name="Renault S."/>
            <person name="Nicolas J."/>
            <person name="Moundras C."/>
            <person name="Demattei M.V."/>
            <person name="Samain S."/>
            <person name="Bideshi D.K."/>
            <person name="Federici B.A."/>
        </authorList>
    </citation>
    <scope>NUCLEOTIDE SEQUENCE [LARGE SCALE GENOMIC DNA]</scope>
</reference>
<feature type="domain" description="SF3 helicase" evidence="4">
    <location>
        <begin position="546"/>
        <end position="710"/>
    </location>
</feature>